<feature type="region of interest" description="Disordered" evidence="1">
    <location>
        <begin position="279"/>
        <end position="314"/>
    </location>
</feature>
<dbReference type="RefSeq" id="WP_281894594.1">
    <property type="nucleotide sequence ID" value="NZ_BSDI01000008.1"/>
</dbReference>
<feature type="compositionally biased region" description="Gly residues" evidence="1">
    <location>
        <begin position="305"/>
        <end position="314"/>
    </location>
</feature>
<keyword evidence="2" id="KW-0472">Membrane</keyword>
<dbReference type="PANTHER" id="PTHR31272:SF4">
    <property type="entry name" value="CYTOCHROME C-TYPE BIOGENESIS PROTEIN HI_1454-RELATED"/>
    <property type="match status" value="1"/>
</dbReference>
<organism evidence="3 4">
    <name type="scientific">Phytohabitans aurantiacus</name>
    <dbReference type="NCBI Taxonomy" id="3016789"/>
    <lineage>
        <taxon>Bacteria</taxon>
        <taxon>Bacillati</taxon>
        <taxon>Actinomycetota</taxon>
        <taxon>Actinomycetes</taxon>
        <taxon>Micromonosporales</taxon>
        <taxon>Micromonosporaceae</taxon>
    </lineage>
</organism>
<dbReference type="PANTHER" id="PTHR31272">
    <property type="entry name" value="CYTOCHROME C-TYPE BIOGENESIS PROTEIN HI_1454-RELATED"/>
    <property type="match status" value="1"/>
</dbReference>
<feature type="compositionally biased region" description="Basic and acidic residues" evidence="1">
    <location>
        <begin position="286"/>
        <end position="300"/>
    </location>
</feature>
<feature type="transmembrane region" description="Helical" evidence="2">
    <location>
        <begin position="124"/>
        <end position="149"/>
    </location>
</feature>
<protein>
    <recommendedName>
        <fullName evidence="5">Cytochrome C biogenesis protein transmembrane domain-containing protein</fullName>
    </recommendedName>
</protein>
<accession>A0ABQ5QR53</accession>
<feature type="transmembrane region" description="Helical" evidence="2">
    <location>
        <begin position="6"/>
        <end position="34"/>
    </location>
</feature>
<evidence type="ECO:0000313" key="3">
    <source>
        <dbReference type="EMBL" id="GLH97063.1"/>
    </source>
</evidence>
<dbReference type="EMBL" id="BSDI01000008">
    <property type="protein sequence ID" value="GLH97063.1"/>
    <property type="molecule type" value="Genomic_DNA"/>
</dbReference>
<evidence type="ECO:0000256" key="2">
    <source>
        <dbReference type="SAM" id="Phobius"/>
    </source>
</evidence>
<name>A0ABQ5QR53_9ACTN</name>
<keyword evidence="2" id="KW-0812">Transmembrane</keyword>
<evidence type="ECO:0008006" key="5">
    <source>
        <dbReference type="Google" id="ProtNLM"/>
    </source>
</evidence>
<sequence length="314" mass="31612">MTQTTLVLALTAGMLAAVNPCGFALLPAYLSLLVSEGDGGGAIRRALVSTAAMTTGFVAVFGAFGLALAPAAGWIQQRLPWVTVALGLSLVVAGVWLAAGRALPTPWRGPKAPSVRRSVPSMALFGAAYAAASLSCTIGPFLAIVVASMRAGSTGAGIGLFVAYAVGMGLSVGVAALAVALLRTSLIRSVRRAGPAIARAGGVLLVLAGGYVAYYGGYEIRLSSDASAVDDPVITVASRVQHWLSDGLNSAGVSTIAVVFAALLVSALALRRYRSRLASSGGPASEVRDDVGNQPREERAQLASGVGGHGAEPA</sequence>
<evidence type="ECO:0000256" key="1">
    <source>
        <dbReference type="SAM" id="MobiDB-lite"/>
    </source>
</evidence>
<feature type="transmembrane region" description="Helical" evidence="2">
    <location>
        <begin position="251"/>
        <end position="270"/>
    </location>
</feature>
<feature type="transmembrane region" description="Helical" evidence="2">
    <location>
        <begin position="46"/>
        <end position="69"/>
    </location>
</feature>
<keyword evidence="4" id="KW-1185">Reference proteome</keyword>
<dbReference type="Proteomes" id="UP001144280">
    <property type="component" value="Unassembled WGS sequence"/>
</dbReference>
<evidence type="ECO:0000313" key="4">
    <source>
        <dbReference type="Proteomes" id="UP001144280"/>
    </source>
</evidence>
<feature type="transmembrane region" description="Helical" evidence="2">
    <location>
        <begin position="161"/>
        <end position="184"/>
    </location>
</feature>
<keyword evidence="2" id="KW-1133">Transmembrane helix</keyword>
<gene>
    <name evidence="3" type="ORF">Pa4123_23370</name>
</gene>
<reference evidence="3" key="1">
    <citation type="submission" date="2022-12" db="EMBL/GenBank/DDBJ databases">
        <title>New Phytohabitans aurantiacus sp. RD004123 nov., an actinomycete isolated from soil.</title>
        <authorList>
            <person name="Triningsih D.W."/>
            <person name="Harunari E."/>
            <person name="Igarashi Y."/>
        </authorList>
    </citation>
    <scope>NUCLEOTIDE SEQUENCE</scope>
    <source>
        <strain evidence="3">RD004123</strain>
    </source>
</reference>
<dbReference type="InterPro" id="IPR051790">
    <property type="entry name" value="Cytochrome_c-biogenesis_DsbD"/>
</dbReference>
<feature type="transmembrane region" description="Helical" evidence="2">
    <location>
        <begin position="196"/>
        <end position="214"/>
    </location>
</feature>
<proteinExistence type="predicted"/>
<feature type="transmembrane region" description="Helical" evidence="2">
    <location>
        <begin position="81"/>
        <end position="103"/>
    </location>
</feature>
<comment type="caution">
    <text evidence="3">The sequence shown here is derived from an EMBL/GenBank/DDBJ whole genome shotgun (WGS) entry which is preliminary data.</text>
</comment>